<dbReference type="SUPFAM" id="SSF52058">
    <property type="entry name" value="L domain-like"/>
    <property type="match status" value="1"/>
</dbReference>
<sequence length="490" mass="55453">MNSSLVILTIVPAVSFLLCKHMLVAFSSYFKINKNNLSTASSLSRDEDISDDTTCNIPECIKLTSGVDNICELSDCIKHKILIYLPIKEAARTSILSKSWQHTWSTIPNLVVDCNIWSNSPQNNDNVEESRITKLVDQFFSCHKGNLYKFKLSGTKLIKILPTRWMQTLSEKQISELILEPNTDKFLLMDIGNSFSRCLDLKVLVLSRCYVFLPSNGCDGFKLLHTIDLRDCAIHEVRITGLLSLCPLLEKLTVKPSCFDQILNIKTPKLRELIIYGAFTQVSLTTPNLRIANFVTPQSIMKATPRTVGLRGDLIKIPVYIFGNSSDNQENDVSSCSTFCYIFWNYPRTLNYPMTMVMILAPEEHYVAHELFKAAPTLQKLKLYLEPVDPSFVSNVIKVQDEIFPCLIEATITPFSSSKTVFEFAEMILSNAPLLERLTIKCQMEDFDVFKLNKIHKLSTKAEIIVSNSCFSVDGKHQCCCCPECEVVAW</sequence>
<evidence type="ECO:0000259" key="2">
    <source>
        <dbReference type="Pfam" id="PF24758"/>
    </source>
</evidence>
<evidence type="ECO:0000313" key="4">
    <source>
        <dbReference type="Proteomes" id="UP001151287"/>
    </source>
</evidence>
<dbReference type="InterPro" id="IPR055411">
    <property type="entry name" value="LRR_FXL15/At3g58940/PEG3-like"/>
</dbReference>
<evidence type="ECO:0008006" key="5">
    <source>
        <dbReference type="Google" id="ProtNLM"/>
    </source>
</evidence>
<dbReference type="InterPro" id="IPR053781">
    <property type="entry name" value="F-box_AtFBL13-like"/>
</dbReference>
<dbReference type="EMBL" id="JAMQYH010000001">
    <property type="protein sequence ID" value="KAJ1703819.1"/>
    <property type="molecule type" value="Genomic_DNA"/>
</dbReference>
<gene>
    <name evidence="3" type="ORF">LUZ63_003598</name>
</gene>
<dbReference type="Proteomes" id="UP001151287">
    <property type="component" value="Unassembled WGS sequence"/>
</dbReference>
<dbReference type="Gene3D" id="3.80.10.10">
    <property type="entry name" value="Ribonuclease Inhibitor"/>
    <property type="match status" value="1"/>
</dbReference>
<feature type="domain" description="F-box" evidence="1">
    <location>
        <begin position="70"/>
        <end position="107"/>
    </location>
</feature>
<dbReference type="PANTHER" id="PTHR31639">
    <property type="entry name" value="F-BOX PROTEIN-LIKE"/>
    <property type="match status" value="1"/>
</dbReference>
<organism evidence="3 4">
    <name type="scientific">Rhynchospora breviuscula</name>
    <dbReference type="NCBI Taxonomy" id="2022672"/>
    <lineage>
        <taxon>Eukaryota</taxon>
        <taxon>Viridiplantae</taxon>
        <taxon>Streptophyta</taxon>
        <taxon>Embryophyta</taxon>
        <taxon>Tracheophyta</taxon>
        <taxon>Spermatophyta</taxon>
        <taxon>Magnoliopsida</taxon>
        <taxon>Liliopsida</taxon>
        <taxon>Poales</taxon>
        <taxon>Cyperaceae</taxon>
        <taxon>Cyperoideae</taxon>
        <taxon>Rhynchosporeae</taxon>
        <taxon>Rhynchospora</taxon>
    </lineage>
</organism>
<accession>A0A9Q0D2A4</accession>
<feature type="domain" description="F-box/LRR-repeat protein 15/At3g58940/PEG3-like LRR" evidence="2">
    <location>
        <begin position="164"/>
        <end position="280"/>
    </location>
</feature>
<evidence type="ECO:0000259" key="1">
    <source>
        <dbReference type="Pfam" id="PF00646"/>
    </source>
</evidence>
<dbReference type="OrthoDB" id="778457at2759"/>
<dbReference type="InterPro" id="IPR032675">
    <property type="entry name" value="LRR_dom_sf"/>
</dbReference>
<dbReference type="CDD" id="cd22160">
    <property type="entry name" value="F-box_AtFBL13-like"/>
    <property type="match status" value="1"/>
</dbReference>
<keyword evidence="4" id="KW-1185">Reference proteome</keyword>
<dbReference type="Pfam" id="PF24758">
    <property type="entry name" value="LRR_At5g56370"/>
    <property type="match status" value="1"/>
</dbReference>
<dbReference type="Pfam" id="PF00646">
    <property type="entry name" value="F-box"/>
    <property type="match status" value="1"/>
</dbReference>
<protein>
    <recommendedName>
        <fullName evidence="5">F-box domain-containing protein</fullName>
    </recommendedName>
</protein>
<dbReference type="PANTHER" id="PTHR31639:SF285">
    <property type="entry name" value="OS01G0730200 PROTEIN"/>
    <property type="match status" value="1"/>
</dbReference>
<name>A0A9Q0D2A4_9POAL</name>
<reference evidence="3" key="1">
    <citation type="journal article" date="2022" name="Cell">
        <title>Repeat-based holocentromeres influence genome architecture and karyotype evolution.</title>
        <authorList>
            <person name="Hofstatter P.G."/>
            <person name="Thangavel G."/>
            <person name="Lux T."/>
            <person name="Neumann P."/>
            <person name="Vondrak T."/>
            <person name="Novak P."/>
            <person name="Zhang M."/>
            <person name="Costa L."/>
            <person name="Castellani M."/>
            <person name="Scott A."/>
            <person name="Toegelov H."/>
            <person name="Fuchs J."/>
            <person name="Mata-Sucre Y."/>
            <person name="Dias Y."/>
            <person name="Vanzela A.L.L."/>
            <person name="Huettel B."/>
            <person name="Almeida C.C.S."/>
            <person name="Simkova H."/>
            <person name="Souza G."/>
            <person name="Pedrosa-Harand A."/>
            <person name="Macas J."/>
            <person name="Mayer K.F.X."/>
            <person name="Houben A."/>
            <person name="Marques A."/>
        </authorList>
    </citation>
    <scope>NUCLEOTIDE SEQUENCE</scope>
    <source>
        <strain evidence="3">RhyBre1mFocal</strain>
    </source>
</reference>
<dbReference type="SUPFAM" id="SSF81383">
    <property type="entry name" value="F-box domain"/>
    <property type="match status" value="1"/>
</dbReference>
<comment type="caution">
    <text evidence="3">The sequence shown here is derived from an EMBL/GenBank/DDBJ whole genome shotgun (WGS) entry which is preliminary data.</text>
</comment>
<dbReference type="InterPro" id="IPR036047">
    <property type="entry name" value="F-box-like_dom_sf"/>
</dbReference>
<dbReference type="AlphaFoldDB" id="A0A9Q0D2A4"/>
<evidence type="ECO:0000313" key="3">
    <source>
        <dbReference type="EMBL" id="KAJ1703819.1"/>
    </source>
</evidence>
<dbReference type="InterPro" id="IPR001810">
    <property type="entry name" value="F-box_dom"/>
</dbReference>
<proteinExistence type="predicted"/>